<evidence type="ECO:0000256" key="1">
    <source>
        <dbReference type="SAM" id="Phobius"/>
    </source>
</evidence>
<name>A0A7X9X7S3_9BURK</name>
<evidence type="ECO:0000259" key="2">
    <source>
        <dbReference type="Pfam" id="PF07811"/>
    </source>
</evidence>
<accession>A0A7X9X7S3</accession>
<comment type="caution">
    <text evidence="3">The sequence shown here is derived from an EMBL/GenBank/DDBJ whole genome shotgun (WGS) entry which is preliminary data.</text>
</comment>
<feature type="domain" description="TadE-like" evidence="2">
    <location>
        <begin position="19"/>
        <end position="61"/>
    </location>
</feature>
<organism evidence="3 4">
    <name type="scientific">Paraburkholderia antibiotica</name>
    <dbReference type="NCBI Taxonomy" id="2728839"/>
    <lineage>
        <taxon>Bacteria</taxon>
        <taxon>Pseudomonadati</taxon>
        <taxon>Pseudomonadota</taxon>
        <taxon>Betaproteobacteria</taxon>
        <taxon>Burkholderiales</taxon>
        <taxon>Burkholderiaceae</taxon>
        <taxon>Paraburkholderia</taxon>
    </lineage>
</organism>
<protein>
    <submittedName>
        <fullName evidence="3">Pilus assembly protein</fullName>
    </submittedName>
</protein>
<sequence length="161" mass="16578">MKRLKGRARMATRLRRQRGVAAVEFALVAPMLLLIAIGVAQFGWLLGNYVMVANAASAGARYFASQRGTSTPYSTTQSQVSTSAALLNTSNLSIATAVNGVACSSDSSCATSLTSAGGTPAIGTATVTVTYTFAPLFKGSLSGLYAMMPTALNASAVERVQ</sequence>
<dbReference type="EMBL" id="JABBFZ010000009">
    <property type="protein sequence ID" value="NML32517.1"/>
    <property type="molecule type" value="Genomic_DNA"/>
</dbReference>
<dbReference type="AlphaFoldDB" id="A0A7X9X7S3"/>
<dbReference type="InterPro" id="IPR012495">
    <property type="entry name" value="TadE-like_dom"/>
</dbReference>
<keyword evidence="1" id="KW-0812">Transmembrane</keyword>
<keyword evidence="4" id="KW-1185">Reference proteome</keyword>
<evidence type="ECO:0000313" key="4">
    <source>
        <dbReference type="Proteomes" id="UP000583127"/>
    </source>
</evidence>
<keyword evidence="1" id="KW-1133">Transmembrane helix</keyword>
<feature type="transmembrane region" description="Helical" evidence="1">
    <location>
        <begin position="21"/>
        <end position="40"/>
    </location>
</feature>
<dbReference type="Proteomes" id="UP000583127">
    <property type="component" value="Unassembled WGS sequence"/>
</dbReference>
<dbReference type="RefSeq" id="WP_169498769.1">
    <property type="nucleotide sequence ID" value="NZ_JABBFZ010000009.1"/>
</dbReference>
<dbReference type="Pfam" id="PF07811">
    <property type="entry name" value="TadE"/>
    <property type="match status" value="1"/>
</dbReference>
<proteinExistence type="predicted"/>
<reference evidence="3 4" key="1">
    <citation type="submission" date="2020-04" db="EMBL/GenBank/DDBJ databases">
        <title>Paraburkholderia sp. G-4-1-8 isolated from soil.</title>
        <authorList>
            <person name="Dahal R.H."/>
        </authorList>
    </citation>
    <scope>NUCLEOTIDE SEQUENCE [LARGE SCALE GENOMIC DNA]</scope>
    <source>
        <strain evidence="3 4">G-4-1-8</strain>
    </source>
</reference>
<keyword evidence="1" id="KW-0472">Membrane</keyword>
<gene>
    <name evidence="3" type="ORF">HHL14_16940</name>
</gene>
<evidence type="ECO:0000313" key="3">
    <source>
        <dbReference type="EMBL" id="NML32517.1"/>
    </source>
</evidence>